<keyword evidence="2" id="KW-0732">Signal</keyword>
<dbReference type="InterPro" id="IPR032831">
    <property type="entry name" value="LptM_cons"/>
</dbReference>
<sequence length="45" mass="4812">MLRTAMLMSIIATLCAGLSGCGLKGDLYMPDRPHAEQTTSQQSGR</sequence>
<comment type="subcellular location">
    <subcellularLocation>
        <location evidence="1">Cell outer membrane</location>
        <topology evidence="1">Lipid-anchor</topology>
    </subcellularLocation>
</comment>
<dbReference type="PROSITE" id="PS51257">
    <property type="entry name" value="PROKAR_LIPOPROTEIN"/>
    <property type="match status" value="1"/>
</dbReference>
<comment type="caution">
    <text evidence="7">The sequence shown here is derived from an EMBL/GenBank/DDBJ whole genome shotgun (WGS) entry which is preliminary data.</text>
</comment>
<dbReference type="GO" id="GO:0009279">
    <property type="term" value="C:cell outer membrane"/>
    <property type="evidence" value="ECO:0007669"/>
    <property type="project" value="UniProtKB-SubCell"/>
</dbReference>
<evidence type="ECO:0000256" key="4">
    <source>
        <dbReference type="ARBA" id="ARBA00023139"/>
    </source>
</evidence>
<gene>
    <name evidence="7" type="ORF">HMPREF9465_00775</name>
</gene>
<keyword evidence="8" id="KW-1185">Reference proteome</keyword>
<dbReference type="PATRIC" id="fig|742823.3.peg.777"/>
<evidence type="ECO:0000256" key="6">
    <source>
        <dbReference type="ARBA" id="ARBA00023288"/>
    </source>
</evidence>
<dbReference type="AlphaFoldDB" id="K1JV90"/>
<evidence type="ECO:0000256" key="3">
    <source>
        <dbReference type="ARBA" id="ARBA00023136"/>
    </source>
</evidence>
<dbReference type="EMBL" id="ADMG01000019">
    <property type="protein sequence ID" value="EKB31617.1"/>
    <property type="molecule type" value="Genomic_DNA"/>
</dbReference>
<dbReference type="Proteomes" id="UP000005835">
    <property type="component" value="Unassembled WGS sequence"/>
</dbReference>
<keyword evidence="4" id="KW-0564">Palmitate</keyword>
<evidence type="ECO:0000256" key="2">
    <source>
        <dbReference type="ARBA" id="ARBA00022729"/>
    </source>
</evidence>
<proteinExistence type="predicted"/>
<dbReference type="RefSeq" id="WP_005434319.1">
    <property type="nucleotide sequence ID" value="NZ_JH815514.1"/>
</dbReference>
<evidence type="ECO:0000313" key="8">
    <source>
        <dbReference type="Proteomes" id="UP000005835"/>
    </source>
</evidence>
<evidence type="ECO:0000313" key="7">
    <source>
        <dbReference type="EMBL" id="EKB31617.1"/>
    </source>
</evidence>
<dbReference type="STRING" id="742823.HMPREF9465_00775"/>
<evidence type="ECO:0000256" key="1">
    <source>
        <dbReference type="ARBA" id="ARBA00004459"/>
    </source>
</evidence>
<keyword evidence="6" id="KW-0449">Lipoprotein</keyword>
<keyword evidence="5" id="KW-0998">Cell outer membrane</keyword>
<evidence type="ECO:0008006" key="9">
    <source>
        <dbReference type="Google" id="ProtNLM"/>
    </source>
</evidence>
<name>K1JV90_9BURK</name>
<protein>
    <recommendedName>
        <fullName evidence="9">Lipoprotein</fullName>
    </recommendedName>
</protein>
<dbReference type="Pfam" id="PF13627">
    <property type="entry name" value="LptM_cons"/>
    <property type="match status" value="1"/>
</dbReference>
<organism evidence="7 8">
    <name type="scientific">Sutterella wadsworthensis 2_1_59BFAA</name>
    <dbReference type="NCBI Taxonomy" id="742823"/>
    <lineage>
        <taxon>Bacteria</taxon>
        <taxon>Pseudomonadati</taxon>
        <taxon>Pseudomonadota</taxon>
        <taxon>Betaproteobacteria</taxon>
        <taxon>Burkholderiales</taxon>
        <taxon>Sutterellaceae</taxon>
        <taxon>Sutterella</taxon>
    </lineage>
</organism>
<reference evidence="7 8" key="1">
    <citation type="submission" date="2012-05" db="EMBL/GenBank/DDBJ databases">
        <title>The Genome Sequence of Sutterella wadsworthensis 2_1_59BFAA.</title>
        <authorList>
            <consortium name="The Broad Institute Genome Sequencing Platform"/>
            <person name="Earl A."/>
            <person name="Ward D."/>
            <person name="Feldgarden M."/>
            <person name="Gevers D."/>
            <person name="Daigneault M."/>
            <person name="Strauss J."/>
            <person name="Allen-Vercoe E."/>
            <person name="Walker B."/>
            <person name="Young S.K."/>
            <person name="Zeng Q."/>
            <person name="Gargeya S."/>
            <person name="Fitzgerald M."/>
            <person name="Haas B."/>
            <person name="Abouelleil A."/>
            <person name="Alvarado L."/>
            <person name="Arachchi H.M."/>
            <person name="Berlin A.M."/>
            <person name="Chapman S.B."/>
            <person name="Goldberg J."/>
            <person name="Griggs A."/>
            <person name="Gujja S."/>
            <person name="Hansen M."/>
            <person name="Howarth C."/>
            <person name="Imamovic A."/>
            <person name="Larimer J."/>
            <person name="McCowen C."/>
            <person name="Montmayeur A."/>
            <person name="Murphy C."/>
            <person name="Neiman D."/>
            <person name="Pearson M."/>
            <person name="Priest M."/>
            <person name="Roberts A."/>
            <person name="Saif S."/>
            <person name="Shea T."/>
            <person name="Sisk P."/>
            <person name="Sykes S."/>
            <person name="Wortman J."/>
            <person name="Nusbaum C."/>
            <person name="Birren B."/>
        </authorList>
    </citation>
    <scope>NUCLEOTIDE SEQUENCE [LARGE SCALE GENOMIC DNA]</scope>
    <source>
        <strain evidence="7 8">2_1_59BFAA</strain>
    </source>
</reference>
<dbReference type="OrthoDB" id="8929767at2"/>
<evidence type="ECO:0000256" key="5">
    <source>
        <dbReference type="ARBA" id="ARBA00023237"/>
    </source>
</evidence>
<keyword evidence="3" id="KW-0472">Membrane</keyword>
<dbReference type="HOGENOM" id="CLU_3206141_0_0_4"/>
<accession>K1JV90</accession>
<dbReference type="NCBIfam" id="NF047847">
    <property type="entry name" value="SS_mature_LptM"/>
    <property type="match status" value="1"/>
</dbReference>